<protein>
    <submittedName>
        <fullName evidence="1">Uncharacterized protein</fullName>
    </submittedName>
</protein>
<gene>
    <name evidence="1" type="ORF">METZ01_LOCUS414247</name>
</gene>
<reference evidence="1" key="1">
    <citation type="submission" date="2018-05" db="EMBL/GenBank/DDBJ databases">
        <authorList>
            <person name="Lanie J.A."/>
            <person name="Ng W.-L."/>
            <person name="Kazmierczak K.M."/>
            <person name="Andrzejewski T.M."/>
            <person name="Davidsen T.M."/>
            <person name="Wayne K.J."/>
            <person name="Tettelin H."/>
            <person name="Glass J.I."/>
            <person name="Rusch D."/>
            <person name="Podicherti R."/>
            <person name="Tsui H.-C.T."/>
            <person name="Winkler M.E."/>
        </authorList>
    </citation>
    <scope>NUCLEOTIDE SEQUENCE</scope>
</reference>
<name>A0A382WRT7_9ZZZZ</name>
<proteinExistence type="predicted"/>
<accession>A0A382WRT7</accession>
<feature type="non-terminal residue" evidence="1">
    <location>
        <position position="1"/>
    </location>
</feature>
<dbReference type="EMBL" id="UINC01161926">
    <property type="protein sequence ID" value="SVD61393.1"/>
    <property type="molecule type" value="Genomic_DNA"/>
</dbReference>
<sequence length="76" mass="8716">LGLGGTWIQTSYNNNMRARYASVGFTYDSDVDEFIPPSPYPSWSWDGNEWLPPTPYPDDGSDYGWDEDTTSWIEVE</sequence>
<evidence type="ECO:0000313" key="1">
    <source>
        <dbReference type="EMBL" id="SVD61393.1"/>
    </source>
</evidence>
<organism evidence="1">
    <name type="scientific">marine metagenome</name>
    <dbReference type="NCBI Taxonomy" id="408172"/>
    <lineage>
        <taxon>unclassified sequences</taxon>
        <taxon>metagenomes</taxon>
        <taxon>ecological metagenomes</taxon>
    </lineage>
</organism>
<dbReference type="AlphaFoldDB" id="A0A382WRT7"/>